<organism evidence="11 12">
    <name type="scientific">Lacrimispora xylanisolvens</name>
    <dbReference type="NCBI Taxonomy" id="384636"/>
    <lineage>
        <taxon>Bacteria</taxon>
        <taxon>Bacillati</taxon>
        <taxon>Bacillota</taxon>
        <taxon>Clostridia</taxon>
        <taxon>Lachnospirales</taxon>
        <taxon>Lachnospiraceae</taxon>
        <taxon>Lacrimispora</taxon>
    </lineage>
</organism>
<dbReference type="Proteomes" id="UP000237749">
    <property type="component" value="Unassembled WGS sequence"/>
</dbReference>
<dbReference type="GO" id="GO:1901678">
    <property type="term" value="P:iron coordination entity transport"/>
    <property type="evidence" value="ECO:0007669"/>
    <property type="project" value="UniProtKB-ARBA"/>
</dbReference>
<dbReference type="GO" id="GO:0003700">
    <property type="term" value="F:DNA-binding transcription factor activity"/>
    <property type="evidence" value="ECO:0007669"/>
    <property type="project" value="InterPro"/>
</dbReference>
<dbReference type="InterPro" id="IPR002491">
    <property type="entry name" value="ABC_transptr_periplasmic_BD"/>
</dbReference>
<dbReference type="Pfam" id="PF01497">
    <property type="entry name" value="Peripla_BP_2"/>
    <property type="match status" value="1"/>
</dbReference>
<comment type="subcellular location">
    <subcellularLocation>
        <location evidence="1">Cell envelope</location>
    </subcellularLocation>
</comment>
<evidence type="ECO:0000313" key="12">
    <source>
        <dbReference type="Proteomes" id="UP000237749"/>
    </source>
</evidence>
<feature type="domain" description="Fe/B12 periplasmic-binding" evidence="10">
    <location>
        <begin position="397"/>
        <end position="654"/>
    </location>
</feature>
<keyword evidence="6" id="KW-0238">DNA-binding</keyword>
<name>A0A2S6HY36_9FIRM</name>
<dbReference type="EMBL" id="PTJA01000001">
    <property type="protein sequence ID" value="PPK83042.1"/>
    <property type="molecule type" value="Genomic_DNA"/>
</dbReference>
<evidence type="ECO:0000259" key="9">
    <source>
        <dbReference type="PROSITE" id="PS01124"/>
    </source>
</evidence>
<keyword evidence="4" id="KW-0732">Signal</keyword>
<dbReference type="InterPro" id="IPR051313">
    <property type="entry name" value="Bact_iron-sidero_bind"/>
</dbReference>
<keyword evidence="3" id="KW-0813">Transport</keyword>
<evidence type="ECO:0000313" key="11">
    <source>
        <dbReference type="EMBL" id="PPK83042.1"/>
    </source>
</evidence>
<evidence type="ECO:0000256" key="1">
    <source>
        <dbReference type="ARBA" id="ARBA00004196"/>
    </source>
</evidence>
<feature type="region of interest" description="Disordered" evidence="8">
    <location>
        <begin position="350"/>
        <end position="378"/>
    </location>
</feature>
<dbReference type="RefSeq" id="WP_104433479.1">
    <property type="nucleotide sequence ID" value="NZ_PTJA01000001.1"/>
</dbReference>
<gene>
    <name evidence="11" type="ORF">BXY41_10199</name>
</gene>
<evidence type="ECO:0000259" key="10">
    <source>
        <dbReference type="PROSITE" id="PS50983"/>
    </source>
</evidence>
<evidence type="ECO:0000256" key="3">
    <source>
        <dbReference type="ARBA" id="ARBA00022448"/>
    </source>
</evidence>
<dbReference type="InterPro" id="IPR018062">
    <property type="entry name" value="HTH_AraC-typ_CS"/>
</dbReference>
<dbReference type="SUPFAM" id="SSF46689">
    <property type="entry name" value="Homeodomain-like"/>
    <property type="match status" value="2"/>
</dbReference>
<dbReference type="PANTHER" id="PTHR30532:SF29">
    <property type="entry name" value="FE(3+) DICITRATE-BINDING PERIPLASMIC PROTEIN"/>
    <property type="match status" value="1"/>
</dbReference>
<dbReference type="GO" id="GO:0043565">
    <property type="term" value="F:sequence-specific DNA binding"/>
    <property type="evidence" value="ECO:0007669"/>
    <property type="project" value="InterPro"/>
</dbReference>
<dbReference type="PANTHER" id="PTHR30532">
    <property type="entry name" value="IRON III DICITRATE-BINDING PERIPLASMIC PROTEIN"/>
    <property type="match status" value="1"/>
</dbReference>
<evidence type="ECO:0000256" key="8">
    <source>
        <dbReference type="SAM" id="MobiDB-lite"/>
    </source>
</evidence>
<dbReference type="PROSITE" id="PS00041">
    <property type="entry name" value="HTH_ARAC_FAMILY_1"/>
    <property type="match status" value="1"/>
</dbReference>
<dbReference type="PROSITE" id="PS01124">
    <property type="entry name" value="HTH_ARAC_FAMILY_2"/>
    <property type="match status" value="1"/>
</dbReference>
<comment type="caution">
    <text evidence="11">The sequence shown here is derived from an EMBL/GenBank/DDBJ whole genome shotgun (WGS) entry which is preliminary data.</text>
</comment>
<protein>
    <submittedName>
        <fullName evidence="11">Iron complex transport system substrate-binding protein</fullName>
    </submittedName>
</protein>
<sequence length="654" mass="73869">MYTHNNSLNFTQREIAAGIQVWNRAAVSLLDIRHNLISPKEAICNYRLPASAFLYTSGKGEIALDETVYHADRFDLFHGGKGTQLSIRPRQHWFEYYMVLYKTEEPPVHKREFAKLLEQCNPFRQQYGFKPQNPLFFADQLKKMFECWKEPTALNLFYGKAGFYPFVYAVYEELERGNVRILEPDVVSMAVRYLEANFQKNVTIQELCAMLGVSYSHFHRLFKRKTEKTPQEYLIHRRLRAARVYLQNSSASVREIAERCGFIDESSFYRLFTKNEGQSPGLYREVSQSLMRDSTIEKVFSFPYNEESQVSVGELKGKGVTFMTNQMRSKAVIAAALSLLLMMSACGTTTAGSSGADTTPTTAATTQTAETETTVSAEEGTRTIRTAMGDVEIPQNPKRILATLMEGDLIAFGVEPAAIMDVGIEYEKTPYHESLAGLSSINAEDMEAVIAAEPDVIITYSPELYEKFSKIAPTLLVDASGMDIYERTRMIGELLNQQYKAEELIAALDKRISELRQKLEEAGLADKTVTIMEGAGSGEVWITTSGRGSIPLYNLLGFQMSPKVEEELSAEGNWLNQWLKVSLEVLPAYVGDYVFFSDQVSLDEVGLTNNPVWESIAAVKQGHVYMSSFPYFFPQDIYSVMKQMDFIESVLLED</sequence>
<dbReference type="OrthoDB" id="1122790at2"/>
<dbReference type="AlphaFoldDB" id="A0A2S6HY36"/>
<keyword evidence="7" id="KW-0804">Transcription</keyword>
<dbReference type="Gene3D" id="3.40.50.1980">
    <property type="entry name" value="Nitrogenase molybdenum iron protein domain"/>
    <property type="match status" value="2"/>
</dbReference>
<dbReference type="InterPro" id="IPR009057">
    <property type="entry name" value="Homeodomain-like_sf"/>
</dbReference>
<dbReference type="Pfam" id="PF12833">
    <property type="entry name" value="HTH_18"/>
    <property type="match status" value="1"/>
</dbReference>
<dbReference type="SUPFAM" id="SSF53807">
    <property type="entry name" value="Helical backbone' metal receptor"/>
    <property type="match status" value="1"/>
</dbReference>
<evidence type="ECO:0000256" key="5">
    <source>
        <dbReference type="ARBA" id="ARBA00023015"/>
    </source>
</evidence>
<dbReference type="InterPro" id="IPR018060">
    <property type="entry name" value="HTH_AraC"/>
</dbReference>
<accession>A0A2S6HY36</accession>
<evidence type="ECO:0000256" key="7">
    <source>
        <dbReference type="ARBA" id="ARBA00023163"/>
    </source>
</evidence>
<evidence type="ECO:0000256" key="6">
    <source>
        <dbReference type="ARBA" id="ARBA00023125"/>
    </source>
</evidence>
<comment type="similarity">
    <text evidence="2">Belongs to the bacterial solute-binding protein 8 family.</text>
</comment>
<evidence type="ECO:0000256" key="2">
    <source>
        <dbReference type="ARBA" id="ARBA00008814"/>
    </source>
</evidence>
<dbReference type="PROSITE" id="PS50983">
    <property type="entry name" value="FE_B12_PBP"/>
    <property type="match status" value="1"/>
</dbReference>
<keyword evidence="5" id="KW-0805">Transcription regulation</keyword>
<dbReference type="Gene3D" id="1.10.10.60">
    <property type="entry name" value="Homeodomain-like"/>
    <property type="match status" value="2"/>
</dbReference>
<keyword evidence="12" id="KW-1185">Reference proteome</keyword>
<dbReference type="SMART" id="SM00342">
    <property type="entry name" value="HTH_ARAC"/>
    <property type="match status" value="1"/>
</dbReference>
<evidence type="ECO:0000256" key="4">
    <source>
        <dbReference type="ARBA" id="ARBA00022729"/>
    </source>
</evidence>
<dbReference type="GO" id="GO:0030288">
    <property type="term" value="C:outer membrane-bounded periplasmic space"/>
    <property type="evidence" value="ECO:0007669"/>
    <property type="project" value="TreeGrafter"/>
</dbReference>
<reference evidence="11 12" key="1">
    <citation type="submission" date="2018-02" db="EMBL/GenBank/DDBJ databases">
        <title>Genomic Encyclopedia of Archaeal and Bacterial Type Strains, Phase II (KMG-II): from individual species to whole genera.</title>
        <authorList>
            <person name="Goeker M."/>
        </authorList>
    </citation>
    <scope>NUCLEOTIDE SEQUENCE [LARGE SCALE GENOMIC DNA]</scope>
    <source>
        <strain evidence="11 12">DSM 3808</strain>
    </source>
</reference>
<proteinExistence type="inferred from homology"/>
<feature type="domain" description="HTH araC/xylS-type" evidence="9">
    <location>
        <begin position="188"/>
        <end position="286"/>
    </location>
</feature>